<name>A0ABT2UKJ4_9BACL</name>
<sequence length="251" mass="28857">MISIPKVLQKEVAPILKQKGFDYFEKIDNASWRFSKQVGTVNQYIIYKKSNHYESSIRIEFNTSITKSPAIEGNYFEKYNTHGWLQYQNQDSLREILFKLTEIALQHGIPWLDIMSIPDQRPTAEAKEQLRLAPEVIASQFASIHNLDLSDKNSITMLEEILLSSKREDEQIDWDIMVSSSACLGQMIVINLGGNWNWDEINQTIKIVGIGGKDSLTFAPLENICKYWSKPQLKSYKLTSAYDRMKLLANA</sequence>
<evidence type="ECO:0000313" key="2">
    <source>
        <dbReference type="Proteomes" id="UP001652445"/>
    </source>
</evidence>
<protein>
    <recommendedName>
        <fullName evidence="3">DUF4304 domain-containing protein</fullName>
    </recommendedName>
</protein>
<dbReference type="EMBL" id="JAOQIO010000093">
    <property type="protein sequence ID" value="MCU6795128.1"/>
    <property type="molecule type" value="Genomic_DNA"/>
</dbReference>
<organism evidence="1 2">
    <name type="scientific">Paenibacillus baimaensis</name>
    <dbReference type="NCBI Taxonomy" id="2982185"/>
    <lineage>
        <taxon>Bacteria</taxon>
        <taxon>Bacillati</taxon>
        <taxon>Bacillota</taxon>
        <taxon>Bacilli</taxon>
        <taxon>Bacillales</taxon>
        <taxon>Paenibacillaceae</taxon>
        <taxon>Paenibacillus</taxon>
    </lineage>
</organism>
<dbReference type="Proteomes" id="UP001652445">
    <property type="component" value="Unassembled WGS sequence"/>
</dbReference>
<proteinExistence type="predicted"/>
<reference evidence="1 2" key="1">
    <citation type="submission" date="2022-09" db="EMBL/GenBank/DDBJ databases">
        <authorList>
            <person name="Han X.L."/>
            <person name="Wang Q."/>
            <person name="Lu T."/>
        </authorList>
    </citation>
    <scope>NUCLEOTIDE SEQUENCE [LARGE SCALE GENOMIC DNA]</scope>
    <source>
        <strain evidence="1 2">WQ 127069</strain>
    </source>
</reference>
<accession>A0ABT2UKJ4</accession>
<comment type="caution">
    <text evidence="1">The sequence shown here is derived from an EMBL/GenBank/DDBJ whole genome shotgun (WGS) entry which is preliminary data.</text>
</comment>
<gene>
    <name evidence="1" type="ORF">OB236_23760</name>
</gene>
<evidence type="ECO:0000313" key="1">
    <source>
        <dbReference type="EMBL" id="MCU6795128.1"/>
    </source>
</evidence>
<dbReference type="RefSeq" id="WP_262686176.1">
    <property type="nucleotide sequence ID" value="NZ_JAOQIO010000093.1"/>
</dbReference>
<evidence type="ECO:0008006" key="3">
    <source>
        <dbReference type="Google" id="ProtNLM"/>
    </source>
</evidence>
<keyword evidence="2" id="KW-1185">Reference proteome</keyword>